<feature type="compositionally biased region" description="Basic and acidic residues" evidence="2">
    <location>
        <begin position="710"/>
        <end position="719"/>
    </location>
</feature>
<feature type="compositionally biased region" description="Low complexity" evidence="2">
    <location>
        <begin position="300"/>
        <end position="309"/>
    </location>
</feature>
<evidence type="ECO:0000256" key="2">
    <source>
        <dbReference type="SAM" id="MobiDB-lite"/>
    </source>
</evidence>
<evidence type="ECO:0000313" key="4">
    <source>
        <dbReference type="Proteomes" id="UP000009131"/>
    </source>
</evidence>
<dbReference type="HOGENOM" id="CLU_322388_0_0_1"/>
<name>G7DTV0_MIXOS</name>
<feature type="region of interest" description="Disordered" evidence="2">
    <location>
        <begin position="681"/>
        <end position="756"/>
    </location>
</feature>
<dbReference type="Proteomes" id="UP000009131">
    <property type="component" value="Unassembled WGS sequence"/>
</dbReference>
<reference evidence="3 4" key="2">
    <citation type="journal article" date="2012" name="Open Biol.">
        <title>Characteristics of nucleosomes and linker DNA regions on the genome of the basidiomycete Mixia osmundae revealed by mono- and dinucleosome mapping.</title>
        <authorList>
            <person name="Nishida H."/>
            <person name="Kondo S."/>
            <person name="Matsumoto T."/>
            <person name="Suzuki Y."/>
            <person name="Yoshikawa H."/>
            <person name="Taylor T.D."/>
            <person name="Sugiyama J."/>
        </authorList>
    </citation>
    <scope>NUCLEOTIDE SEQUENCE [LARGE SCALE GENOMIC DNA]</scope>
    <source>
        <strain evidence="4">CBS 9802 / IAM 14324 / JCM 22182 / KY 12970</strain>
    </source>
</reference>
<reference evidence="3 4" key="1">
    <citation type="journal article" date="2011" name="J. Gen. Appl. Microbiol.">
        <title>Draft genome sequencing of the enigmatic basidiomycete Mixia osmundae.</title>
        <authorList>
            <person name="Nishida H."/>
            <person name="Nagatsuka Y."/>
            <person name="Sugiyama J."/>
        </authorList>
    </citation>
    <scope>NUCLEOTIDE SEQUENCE [LARGE SCALE GENOMIC DNA]</scope>
    <source>
        <strain evidence="4">CBS 9802 / IAM 14324 / JCM 22182 / KY 12970</strain>
    </source>
</reference>
<dbReference type="InParanoid" id="G7DTV0"/>
<keyword evidence="1" id="KW-0175">Coiled coil</keyword>
<dbReference type="RefSeq" id="XP_014570289.1">
    <property type="nucleotide sequence ID" value="XM_014714803.1"/>
</dbReference>
<protein>
    <submittedName>
        <fullName evidence="3">Uncharacterized protein</fullName>
    </submittedName>
</protein>
<dbReference type="AlphaFoldDB" id="G7DTV0"/>
<feature type="compositionally biased region" description="Polar residues" evidence="2">
    <location>
        <begin position="286"/>
        <end position="299"/>
    </location>
</feature>
<evidence type="ECO:0000313" key="3">
    <source>
        <dbReference type="EMBL" id="GAA94010.1"/>
    </source>
</evidence>
<accession>G7DTV0</accession>
<feature type="region of interest" description="Disordered" evidence="2">
    <location>
        <begin position="42"/>
        <end position="68"/>
    </location>
</feature>
<keyword evidence="4" id="KW-1185">Reference proteome</keyword>
<comment type="caution">
    <text evidence="3">The sequence shown here is derived from an EMBL/GenBank/DDBJ whole genome shotgun (WGS) entry which is preliminary data.</text>
</comment>
<dbReference type="eggNOG" id="ENOG502S78W">
    <property type="taxonomic scope" value="Eukaryota"/>
</dbReference>
<organism evidence="3 4">
    <name type="scientific">Mixia osmundae (strain CBS 9802 / IAM 14324 / JCM 22182 / KY 12970)</name>
    <dbReference type="NCBI Taxonomy" id="764103"/>
    <lineage>
        <taxon>Eukaryota</taxon>
        <taxon>Fungi</taxon>
        <taxon>Dikarya</taxon>
        <taxon>Basidiomycota</taxon>
        <taxon>Pucciniomycotina</taxon>
        <taxon>Mixiomycetes</taxon>
        <taxon>Mixiales</taxon>
        <taxon>Mixiaceae</taxon>
        <taxon>Mixia</taxon>
    </lineage>
</organism>
<feature type="region of interest" description="Disordered" evidence="2">
    <location>
        <begin position="879"/>
        <end position="898"/>
    </location>
</feature>
<feature type="region of interest" description="Disordered" evidence="2">
    <location>
        <begin position="836"/>
        <end position="868"/>
    </location>
</feature>
<feature type="compositionally biased region" description="Basic and acidic residues" evidence="2">
    <location>
        <begin position="852"/>
        <end position="867"/>
    </location>
</feature>
<dbReference type="EMBL" id="BABT02000026">
    <property type="protein sequence ID" value="GAA94010.1"/>
    <property type="molecule type" value="Genomic_DNA"/>
</dbReference>
<sequence length="898" mass="97498">MRLLLHETSGYPGSSRQHSKEIISAIDARLLLTKPRLQSSLMTKWPATNDRTLAPLPKRRRSNERLSDLHQGQISPATPVVPNGRHLHDDVLEAASSSDGHHSDVCAQAHCAENLEHIADGRSGEHTSMSSAPMSADSPSALYPPIFSIIEPWTRKVASQTSLFKNAYESPTESTRTCSPLVAEHTGVAPQEWVKHPEAQSILHDLAASVRRTPSTLLASYIKDRCAESAGDNSESATEQAVPAIEISAAEADIGPSEDDEHEAGALAPAICGAYKKRKVPLTPSDAASDSDINSRTGLSDSSDASEASDASDVEADDERPIKARTRSADLKIDGVDMTDIVLNRSARECDLKALNGWDGEAEAEHDPDRPAILDRSRTTRKVDISQGIGLEMLALVRGAAVSASISRYTAGARLPRSSCLSSYRKWRNPSLRMERVAIKAALAYEPRYEHSASISFGTEDVERAKDILAAARSSDGLRTSAKRKNRPPLITSAARPITKPPAIEPTLSTLKAITLPNLCDTSHRLAEEGHAMDAWTRSRKHGYITPPTSESEDDLKDDCKLIAFKQVPAPHLSDFTFERIAPAAIEIRSEEIRRCMAKISQAKFVIRERTRKLKELKQLQDAKSKLLAEKAELEANVLEQAPPPARIIRASIGVQTGEVDGKVIIPRTYVPLMTYAEGESVSQRRKVTNPSPKCTCGKAHCGNAANGDVKLKSAEKDPSATTKSRKGRKKKRDKLANAKNPHYRDNYVPSRTRSAGTHAALSSMFSESTGSMKLKDYPDSSITPHPQLGASKLVPWIAGQDEWICSNCEYKLLYGPAKGLSAILDARNKVLKVRTKAQERASRAANGKGPTKGDKKSNRSSKKVDRVVISVGTQTDASYGALASREPASGPGKQADV</sequence>
<feature type="coiled-coil region" evidence="1">
    <location>
        <begin position="610"/>
        <end position="637"/>
    </location>
</feature>
<gene>
    <name evidence="3" type="primary">Mo00657</name>
    <name evidence="3" type="ORF">E5Q_00657</name>
</gene>
<feature type="compositionally biased region" description="Basic residues" evidence="2">
    <location>
        <begin position="724"/>
        <end position="734"/>
    </location>
</feature>
<evidence type="ECO:0000256" key="1">
    <source>
        <dbReference type="SAM" id="Coils"/>
    </source>
</evidence>
<proteinExistence type="predicted"/>
<feature type="region of interest" description="Disordered" evidence="2">
    <location>
        <begin position="282"/>
        <end position="323"/>
    </location>
</feature>